<dbReference type="EMBL" id="JACEFF010000290">
    <property type="protein sequence ID" value="KAH9640188.1"/>
    <property type="molecule type" value="Genomic_DNA"/>
</dbReference>
<dbReference type="GO" id="GO:0005694">
    <property type="term" value="C:chromosome"/>
    <property type="evidence" value="ECO:0007669"/>
    <property type="project" value="UniProtKB-SubCell"/>
</dbReference>
<dbReference type="PANTHER" id="PTHR17972:SF0">
    <property type="entry name" value="NUCLEOLAR PROTEIN 6"/>
    <property type="match status" value="1"/>
</dbReference>
<evidence type="ECO:0000259" key="14">
    <source>
        <dbReference type="Pfam" id="PF17404"/>
    </source>
</evidence>
<evidence type="ECO:0000313" key="16">
    <source>
        <dbReference type="Proteomes" id="UP000814243"/>
    </source>
</evidence>
<dbReference type="Pfam" id="PF03813">
    <property type="entry name" value="Nrap"/>
    <property type="match status" value="1"/>
</dbReference>
<comment type="subunit">
    <text evidence="9">Part of the small subunit (SSU) processome, composed of more than 70 proteins and the RNA chaperone small nucleolar RNA (snoRNA) U3.</text>
</comment>
<feature type="domain" description="Nrap protein" evidence="12">
    <location>
        <begin position="164"/>
        <end position="302"/>
    </location>
</feature>
<gene>
    <name evidence="15" type="ORF">HF086_008424</name>
</gene>
<evidence type="ECO:0000259" key="12">
    <source>
        <dbReference type="Pfam" id="PF03813"/>
    </source>
</evidence>
<keyword evidence="6 10" id="KW-0694">RNA-binding</keyword>
<comment type="similarity">
    <text evidence="3 10">Belongs to the NRAP family.</text>
</comment>
<dbReference type="GO" id="GO:0006409">
    <property type="term" value="P:tRNA export from nucleus"/>
    <property type="evidence" value="ECO:0007669"/>
    <property type="project" value="TreeGrafter"/>
</dbReference>
<comment type="caution">
    <text evidence="15">The sequence shown here is derived from an EMBL/GenBank/DDBJ whole genome shotgun (WGS) entry which is preliminary data.</text>
</comment>
<evidence type="ECO:0000256" key="2">
    <source>
        <dbReference type="ARBA" id="ARBA00004604"/>
    </source>
</evidence>
<dbReference type="GO" id="GO:0032545">
    <property type="term" value="C:CURI complex"/>
    <property type="evidence" value="ECO:0007669"/>
    <property type="project" value="TreeGrafter"/>
</dbReference>
<dbReference type="InterPro" id="IPR035368">
    <property type="entry name" value="Nrap_D3"/>
</dbReference>
<dbReference type="InterPro" id="IPR035367">
    <property type="entry name" value="Nrap_D2"/>
</dbReference>
<dbReference type="Gene3D" id="1.10.1410.10">
    <property type="match status" value="3"/>
</dbReference>
<comment type="subcellular location">
    <subcellularLocation>
        <location evidence="1">Chromosome</location>
    </subcellularLocation>
    <subcellularLocation>
        <location evidence="2 10">Nucleus</location>
        <location evidence="2 10">Nucleolus</location>
    </subcellularLocation>
</comment>
<evidence type="ECO:0000259" key="13">
    <source>
        <dbReference type="Pfam" id="PF17403"/>
    </source>
</evidence>
<dbReference type="AlphaFoldDB" id="A0A922SK91"/>
<dbReference type="Pfam" id="PF17404">
    <property type="entry name" value="Nrap_D3"/>
    <property type="match status" value="1"/>
</dbReference>
<comment type="function">
    <text evidence="8">Part of the small subunit (SSU) processome, first precursor of the small eukaryotic ribosomal subunit. During the assembly of the SSU processome in the nucleolus, many ribosome biogenesis factors, an RNA chaperone and ribosomal proteins associate with the nascent pre-rRNA and work in concert to generate RNA folding, modifications, rearrangements and cleavage as well as targeted degradation of pre-ribosomal RNA by the RNA exosome.</text>
</comment>
<dbReference type="PANTHER" id="PTHR17972">
    <property type="entry name" value="NUCLEOLAR RNA-ASSOCIATED PROTEIN"/>
    <property type="match status" value="1"/>
</dbReference>
<feature type="domain" description="Nrap protein" evidence="14">
    <location>
        <begin position="413"/>
        <end position="485"/>
    </location>
</feature>
<evidence type="ECO:0000256" key="11">
    <source>
        <dbReference type="SAM" id="MobiDB-lite"/>
    </source>
</evidence>
<reference evidence="15" key="1">
    <citation type="journal article" date="2021" name="G3 (Bethesda)">
        <title>Genome and transcriptome analysis of the beet armyworm Spodoptera exigua reveals targets for pest control. .</title>
        <authorList>
            <person name="Simon S."/>
            <person name="Breeschoten T."/>
            <person name="Jansen H.J."/>
            <person name="Dirks R.P."/>
            <person name="Schranz M.E."/>
            <person name="Ros V.I.D."/>
        </authorList>
    </citation>
    <scope>NUCLEOTIDE SEQUENCE</scope>
    <source>
        <strain evidence="15">TB_SE_WUR_2020</strain>
    </source>
</reference>
<dbReference type="InterPro" id="IPR005554">
    <property type="entry name" value="NOL6/Upt22"/>
</dbReference>
<name>A0A922SK91_SPOEX</name>
<evidence type="ECO:0000256" key="9">
    <source>
        <dbReference type="ARBA" id="ARBA00035020"/>
    </source>
</evidence>
<dbReference type="GO" id="GO:0003723">
    <property type="term" value="F:RNA binding"/>
    <property type="evidence" value="ECO:0007669"/>
    <property type="project" value="UniProtKB-KW"/>
</dbReference>
<feature type="compositionally biased region" description="Basic and acidic residues" evidence="11">
    <location>
        <begin position="23"/>
        <end position="37"/>
    </location>
</feature>
<evidence type="ECO:0000256" key="3">
    <source>
        <dbReference type="ARBA" id="ARBA00006674"/>
    </source>
</evidence>
<organism evidence="15 16">
    <name type="scientific">Spodoptera exigua</name>
    <name type="common">Beet armyworm</name>
    <name type="synonym">Noctua fulgens</name>
    <dbReference type="NCBI Taxonomy" id="7107"/>
    <lineage>
        <taxon>Eukaryota</taxon>
        <taxon>Metazoa</taxon>
        <taxon>Ecdysozoa</taxon>
        <taxon>Arthropoda</taxon>
        <taxon>Hexapoda</taxon>
        <taxon>Insecta</taxon>
        <taxon>Pterygota</taxon>
        <taxon>Neoptera</taxon>
        <taxon>Endopterygota</taxon>
        <taxon>Lepidoptera</taxon>
        <taxon>Glossata</taxon>
        <taxon>Ditrysia</taxon>
        <taxon>Noctuoidea</taxon>
        <taxon>Noctuidae</taxon>
        <taxon>Amphipyrinae</taxon>
        <taxon>Spodoptera</taxon>
    </lineage>
</organism>
<evidence type="ECO:0000256" key="10">
    <source>
        <dbReference type="RuleBase" id="RU364032"/>
    </source>
</evidence>
<evidence type="ECO:0000313" key="15">
    <source>
        <dbReference type="EMBL" id="KAH9640188.1"/>
    </source>
</evidence>
<accession>A0A922SK91</accession>
<evidence type="ECO:0000256" key="8">
    <source>
        <dbReference type="ARBA" id="ARBA00035000"/>
    </source>
</evidence>
<protein>
    <recommendedName>
        <fullName evidence="4 10">Nucleolar protein 6</fullName>
    </recommendedName>
</protein>
<keyword evidence="5" id="KW-0158">Chromosome</keyword>
<dbReference type="Pfam" id="PF17403">
    <property type="entry name" value="Nrap_D2"/>
    <property type="match status" value="1"/>
</dbReference>
<feature type="domain" description="Nrap protein" evidence="13">
    <location>
        <begin position="310"/>
        <end position="365"/>
    </location>
</feature>
<keyword evidence="7 10" id="KW-0539">Nucleus</keyword>
<evidence type="ECO:0000256" key="1">
    <source>
        <dbReference type="ARBA" id="ARBA00004286"/>
    </source>
</evidence>
<evidence type="ECO:0000256" key="7">
    <source>
        <dbReference type="ARBA" id="ARBA00023242"/>
    </source>
</evidence>
<evidence type="ECO:0000256" key="5">
    <source>
        <dbReference type="ARBA" id="ARBA00022454"/>
    </source>
</evidence>
<dbReference type="InterPro" id="IPR035082">
    <property type="entry name" value="Nrap_D1"/>
</dbReference>
<feature type="region of interest" description="Disordered" evidence="11">
    <location>
        <begin position="1"/>
        <end position="39"/>
    </location>
</feature>
<proteinExistence type="inferred from homology"/>
<dbReference type="GO" id="GO:0034456">
    <property type="term" value="C:UTP-C complex"/>
    <property type="evidence" value="ECO:0007669"/>
    <property type="project" value="TreeGrafter"/>
</dbReference>
<evidence type="ECO:0000256" key="4">
    <source>
        <dbReference type="ARBA" id="ARBA00016437"/>
    </source>
</evidence>
<sequence>MIFQNAKTSVSEEEGESPVVNENGKRAAEDQNEDGAKRIRTKSLYRQPTVNELNRLQETENLFNSNLFRLQIDEIIQEVKVKEKTEKKFLQFFNELKTYLLSISEDGTEYDLSEQTLCKKLKVKLPISERLSKTKCMFTFHKFSDVQIVGSYALGCSINSKLKVDLQITVPSETYTKNDSINYRYHKKRAAYLAYIAAHLSKYEQIEELQYSYVSMSESKPVLDFKPKGKLGNQLSVRIHLACESDAYKLHRFSPERNNLREAWVLNENSENNTKVGPPTPYYNSSVLSDLTASVNQEFLNEFLLKSDNLKQAITLLKIWLRQRDLKISGHIMSLLVAYFVQAKRINNIMSSYQIVRNIWLALNKTGYYNICWQMCKGTYAALKRESALAVDMLDNGKINSFIPLFMTPVKPLLQFDHILRFKNLNQIKKVVVGKASKEEKVNYGVEELPLVIDAIYSLLVKGLGNRVDLIQQLVEADFSWPVKNTLEMARSG</sequence>
<dbReference type="GO" id="GO:0006364">
    <property type="term" value="P:rRNA processing"/>
    <property type="evidence" value="ECO:0007669"/>
    <property type="project" value="TreeGrafter"/>
</dbReference>
<dbReference type="Proteomes" id="UP000814243">
    <property type="component" value="Unassembled WGS sequence"/>
</dbReference>
<evidence type="ECO:0000256" key="6">
    <source>
        <dbReference type="ARBA" id="ARBA00022884"/>
    </source>
</evidence>
<dbReference type="GO" id="GO:0032040">
    <property type="term" value="C:small-subunit processome"/>
    <property type="evidence" value="ECO:0007669"/>
    <property type="project" value="TreeGrafter"/>
</dbReference>